<evidence type="ECO:0000259" key="1">
    <source>
        <dbReference type="SMART" id="SM00382"/>
    </source>
</evidence>
<dbReference type="GO" id="GO:0005524">
    <property type="term" value="F:ATP binding"/>
    <property type="evidence" value="ECO:0007669"/>
    <property type="project" value="InterPro"/>
</dbReference>
<feature type="domain" description="AAA+ ATPase" evidence="1">
    <location>
        <begin position="225"/>
        <end position="358"/>
    </location>
</feature>
<protein>
    <submittedName>
        <fullName evidence="2">Transposase</fullName>
    </submittedName>
</protein>
<dbReference type="InterPro" id="IPR002611">
    <property type="entry name" value="IstB_ATP-bd"/>
</dbReference>
<dbReference type="SUPFAM" id="SSF52540">
    <property type="entry name" value="P-loop containing nucleoside triphosphate hydrolases"/>
    <property type="match status" value="1"/>
</dbReference>
<dbReference type="InterPro" id="IPR003593">
    <property type="entry name" value="AAA+_ATPase"/>
</dbReference>
<dbReference type="PANTHER" id="PTHR35004">
    <property type="entry name" value="TRANSPOSASE RV3428C-RELATED"/>
    <property type="match status" value="1"/>
</dbReference>
<dbReference type="InterPro" id="IPR027417">
    <property type="entry name" value="P-loop_NTPase"/>
</dbReference>
<dbReference type="AlphaFoldDB" id="A0A6N2U305"/>
<accession>A0A6N2U305</accession>
<dbReference type="CDD" id="cd00009">
    <property type="entry name" value="AAA"/>
    <property type="match status" value="1"/>
</dbReference>
<gene>
    <name evidence="2" type="ORF">BBLFYP81_01710</name>
</gene>
<organism evidence="2">
    <name type="scientific">Bifidobacterium breve</name>
    <dbReference type="NCBI Taxonomy" id="1685"/>
    <lineage>
        <taxon>Bacteria</taxon>
        <taxon>Bacillati</taxon>
        <taxon>Actinomycetota</taxon>
        <taxon>Actinomycetes</taxon>
        <taxon>Bifidobacteriales</taxon>
        <taxon>Bifidobacteriaceae</taxon>
        <taxon>Bifidobacterium</taxon>
    </lineage>
</organism>
<evidence type="ECO:0000313" key="2">
    <source>
        <dbReference type="EMBL" id="VYT11967.1"/>
    </source>
</evidence>
<dbReference type="SMART" id="SM00382">
    <property type="entry name" value="AAA"/>
    <property type="match status" value="1"/>
</dbReference>
<dbReference type="EMBL" id="CACRSN010000009">
    <property type="protein sequence ID" value="VYT11967.1"/>
    <property type="molecule type" value="Genomic_DNA"/>
</dbReference>
<sequence>MPRTLAVDNASGAGRRDARGEAALSRVFEAFVGHCRLDVRFRNPYSGSGKGGVEDAVGFLRRDLMVPPMEAETRERLTRLMPAKRDGLGRSIRYRTPDPIDMMFADDVKSLRPLPSRRFDAVRWETRKADKYGYADIDGNRYQIGANMHGGRVDVAIRAARVAVKDEAGRAIAELDSRDKAKRLRLLKAAGFPADKTLENHDWTGLTMPADWGRHQPTSPDFIDRHEDPVLYGPVGTGKTHLAIAIGRAACQDKIPVRSFTVSSLVMRLRRAKRDNRLDGELAQIGKARLIILDELGYPPIDEEGSRLLFQAISDSYETRGIIYTTDIESGGWGRVFGDPDMAAALIDRTVRHGRIIRFQGESHRSRNALMTK</sequence>
<reference evidence="2" key="1">
    <citation type="submission" date="2019-11" db="EMBL/GenBank/DDBJ databases">
        <authorList>
            <person name="Feng L."/>
        </authorList>
    </citation>
    <scope>NUCLEOTIDE SEQUENCE</scope>
    <source>
        <strain evidence="2">BbreveLFYP81</strain>
    </source>
</reference>
<proteinExistence type="predicted"/>
<name>A0A6N2U305_BIFBR</name>
<dbReference type="PANTHER" id="PTHR35004:SF8">
    <property type="entry name" value="TRANSPOSASE RV3428C-RELATED"/>
    <property type="match status" value="1"/>
</dbReference>
<dbReference type="Gene3D" id="3.40.50.300">
    <property type="entry name" value="P-loop containing nucleotide triphosphate hydrolases"/>
    <property type="match status" value="1"/>
</dbReference>
<dbReference type="Pfam" id="PF01695">
    <property type="entry name" value="IstB_IS21"/>
    <property type="match status" value="1"/>
</dbReference>